<proteinExistence type="predicted"/>
<dbReference type="OrthoDB" id="4836036at2759"/>
<dbReference type="AlphaFoldDB" id="A0A8H3VXZ5"/>
<evidence type="ECO:0000313" key="2">
    <source>
        <dbReference type="Proteomes" id="UP000434172"/>
    </source>
</evidence>
<accession>A0A8H3VXZ5</accession>
<keyword evidence="2" id="KW-1185">Reference proteome</keyword>
<sequence>MNGYLSTKTFSSNTDHGSNFAHHTNGCVDSSTHTNANTNASDNADINSSATSKTNAADDKTYSLCPQVYFKQFREAWIPTKTPHMRSIEFYFQYQRLTPERYNLYKRYLDATHGVSTAIERNMHNWCQEQLRQGNRVSRRQVLANIRILCRTIDERLDVLREQFDWEIMDLEKAEAESLRRRLETRRSRHEGWM</sequence>
<comment type="caution">
    <text evidence="1">The sequence shown here is derived from an EMBL/GenBank/DDBJ whole genome shotgun (WGS) entry which is preliminary data.</text>
</comment>
<name>A0A8H3VXZ5_9PEZI</name>
<gene>
    <name evidence="1" type="ORF">GQ607_015240</name>
</gene>
<reference evidence="1 2" key="1">
    <citation type="submission" date="2019-12" db="EMBL/GenBank/DDBJ databases">
        <title>A genome sequence resource for the geographically widespread anthracnose pathogen Colletotrichum asianum.</title>
        <authorList>
            <person name="Meng Y."/>
        </authorList>
    </citation>
    <scope>NUCLEOTIDE SEQUENCE [LARGE SCALE GENOMIC DNA]</scope>
    <source>
        <strain evidence="1 2">ICMP 18580</strain>
    </source>
</reference>
<organism evidence="1 2">
    <name type="scientific">Colletotrichum asianum</name>
    <dbReference type="NCBI Taxonomy" id="702518"/>
    <lineage>
        <taxon>Eukaryota</taxon>
        <taxon>Fungi</taxon>
        <taxon>Dikarya</taxon>
        <taxon>Ascomycota</taxon>
        <taxon>Pezizomycotina</taxon>
        <taxon>Sordariomycetes</taxon>
        <taxon>Hypocreomycetidae</taxon>
        <taxon>Glomerellales</taxon>
        <taxon>Glomerellaceae</taxon>
        <taxon>Colletotrichum</taxon>
        <taxon>Colletotrichum gloeosporioides species complex</taxon>
    </lineage>
</organism>
<dbReference type="EMBL" id="WOWK01000129">
    <property type="protein sequence ID" value="KAF0317488.1"/>
    <property type="molecule type" value="Genomic_DNA"/>
</dbReference>
<dbReference type="Proteomes" id="UP000434172">
    <property type="component" value="Unassembled WGS sequence"/>
</dbReference>
<protein>
    <submittedName>
        <fullName evidence="1">Uncharacterized protein</fullName>
    </submittedName>
</protein>
<evidence type="ECO:0000313" key="1">
    <source>
        <dbReference type="EMBL" id="KAF0317488.1"/>
    </source>
</evidence>